<dbReference type="InterPro" id="IPR048554">
    <property type="entry name" value="DACNG"/>
</dbReference>
<comment type="caution">
    <text evidence="2">The sequence shown here is derived from an EMBL/GenBank/DDBJ whole genome shotgun (WGS) entry which is preliminary data.</text>
</comment>
<dbReference type="Pfam" id="PF21750">
    <property type="entry name" value="DACNH"/>
    <property type="match status" value="1"/>
</dbReference>
<dbReference type="Gene3D" id="3.40.1700.10">
    <property type="entry name" value="DNA integrity scanning protein, DisA, N-terminal domain"/>
    <property type="match status" value="1"/>
</dbReference>
<accession>A0A1S9PAH9</accession>
<dbReference type="SUPFAM" id="SSF143597">
    <property type="entry name" value="YojJ-like"/>
    <property type="match status" value="1"/>
</dbReference>
<dbReference type="AlphaFoldDB" id="A0A1S9PAH9"/>
<organism evidence="2 3">
    <name type="scientific">Mucilaginibacter pedocola</name>
    <dbReference type="NCBI Taxonomy" id="1792845"/>
    <lineage>
        <taxon>Bacteria</taxon>
        <taxon>Pseudomonadati</taxon>
        <taxon>Bacteroidota</taxon>
        <taxon>Sphingobacteriia</taxon>
        <taxon>Sphingobacteriales</taxon>
        <taxon>Sphingobacteriaceae</taxon>
        <taxon>Mucilaginibacter</taxon>
    </lineage>
</organism>
<evidence type="ECO:0000313" key="2">
    <source>
        <dbReference type="EMBL" id="OOQ57931.1"/>
    </source>
</evidence>
<evidence type="ECO:0000259" key="1">
    <source>
        <dbReference type="PROSITE" id="PS51794"/>
    </source>
</evidence>
<dbReference type="EMBL" id="MBTF01000035">
    <property type="protein sequence ID" value="OOQ57931.1"/>
    <property type="molecule type" value="Genomic_DNA"/>
</dbReference>
<protein>
    <recommendedName>
        <fullName evidence="1">DAC domain-containing protein</fullName>
    </recommendedName>
</protein>
<gene>
    <name evidence="2" type="ORF">BC343_13940</name>
</gene>
<sequence length="574" mass="65943">MWGYQSHFQITAEGKAEDVFRALNPHFMPEVFLIGVLEDEREGRHPVCLEPEHPRLRVSAFNKIHELARSLRNVDPESRIFQSHPMAQQNQDRRLDMRSYRNAIVEILNRELAYADDKCFVSYPAKVEGYQVFVVLKLNKRLIDETYSLTKTVFNDRFEIRTSFTASVIREFLEGCRQSLYGPSPGTETIGPANVELFRLAGKDFMYTVSQAGGNFQGLHGLFDACNTISSLRYEGSEGLGKIVIAKRGHKNVRLLLELAEPIEIHDYRKVRKFLEVTDKNSVILCDAAYIYGLAELIGRYNPTEESIFEIEFLQHYKWDVKHEGHSLMTVSYMQPALPRDRLDKQLFDLDIVRIFTKIEKRDSEYLWELIEIAIQQQHGTMLVISDNAKTEAKRLAKQSFGLQATRLHKDLFRTITAIDGAVLLDRKGTCHAIGLILDGKASDNGDSSRGARYNSAVRYMDGVKKPTMIVIVSEDGMIDIIPKLRPQVRHSMITKAVDDFRGFAGGEFSRRGFYKFMNFFEKIAFYLNEEECDMINSLRKKLEVHPDATEGLYVTFPDLQPDPQMNDSFYLPE</sequence>
<dbReference type="Proteomes" id="UP000189739">
    <property type="component" value="Unassembled WGS sequence"/>
</dbReference>
<reference evidence="2 3" key="1">
    <citation type="submission" date="2016-07" db="EMBL/GenBank/DDBJ databases">
        <title>Genomic analysis of zinc-resistant bacterium Mucilaginibacter pedocola TBZ30.</title>
        <authorList>
            <person name="Huang J."/>
            <person name="Tang J."/>
        </authorList>
    </citation>
    <scope>NUCLEOTIDE SEQUENCE [LARGE SCALE GENOMIC DNA]</scope>
    <source>
        <strain evidence="2 3">TBZ30</strain>
    </source>
</reference>
<dbReference type="InterPro" id="IPR003390">
    <property type="entry name" value="DNA_integrity_scan_DisA_N"/>
</dbReference>
<feature type="domain" description="DAC" evidence="1">
    <location>
        <begin position="349"/>
        <end position="493"/>
    </location>
</feature>
<dbReference type="Pfam" id="PF02457">
    <property type="entry name" value="DAC"/>
    <property type="match status" value="1"/>
</dbReference>
<dbReference type="STRING" id="1792845.BC343_13940"/>
<dbReference type="Pfam" id="PF21752">
    <property type="entry name" value="DACNG"/>
    <property type="match status" value="1"/>
</dbReference>
<evidence type="ECO:0000313" key="3">
    <source>
        <dbReference type="Proteomes" id="UP000189739"/>
    </source>
</evidence>
<keyword evidence="3" id="KW-1185">Reference proteome</keyword>
<name>A0A1S9PAH9_9SPHI</name>
<proteinExistence type="predicted"/>
<dbReference type="InterPro" id="IPR036888">
    <property type="entry name" value="DNA_integrity_DisA_N_sf"/>
</dbReference>
<dbReference type="PROSITE" id="PS51794">
    <property type="entry name" value="DAC"/>
    <property type="match status" value="1"/>
</dbReference>
<dbReference type="InterPro" id="IPR048555">
    <property type="entry name" value="DACNH"/>
</dbReference>